<dbReference type="GO" id="GO:0000976">
    <property type="term" value="F:transcription cis-regulatory region binding"/>
    <property type="evidence" value="ECO:0007669"/>
    <property type="project" value="TreeGrafter"/>
</dbReference>
<dbReference type="InterPro" id="IPR039420">
    <property type="entry name" value="WalR-like"/>
</dbReference>
<dbReference type="GO" id="GO:0032993">
    <property type="term" value="C:protein-DNA complex"/>
    <property type="evidence" value="ECO:0007669"/>
    <property type="project" value="TreeGrafter"/>
</dbReference>
<dbReference type="InterPro" id="IPR016032">
    <property type="entry name" value="Sig_transdc_resp-reg_C-effctor"/>
</dbReference>
<dbReference type="InterPro" id="IPR011006">
    <property type="entry name" value="CheY-like_superfamily"/>
</dbReference>
<keyword evidence="1 3" id="KW-0238">DNA-binding</keyword>
<dbReference type="EMBL" id="FAXN01000084">
    <property type="protein sequence ID" value="CUV66357.1"/>
    <property type="molecule type" value="Genomic_DNA"/>
</dbReference>
<evidence type="ECO:0000259" key="4">
    <source>
        <dbReference type="PROSITE" id="PS50110"/>
    </source>
</evidence>
<dbReference type="SMART" id="SM00862">
    <property type="entry name" value="Trans_reg_C"/>
    <property type="match status" value="1"/>
</dbReference>
<dbReference type="Gene3D" id="3.40.50.2300">
    <property type="match status" value="1"/>
</dbReference>
<protein>
    <submittedName>
        <fullName evidence="6">Putative Phosphate regulon transcriptional regulatory protein phoB</fullName>
    </submittedName>
</protein>
<dbReference type="InterPro" id="IPR001789">
    <property type="entry name" value="Sig_transdc_resp-reg_receiver"/>
</dbReference>
<dbReference type="PROSITE" id="PS51755">
    <property type="entry name" value="OMPR_PHOB"/>
    <property type="match status" value="1"/>
</dbReference>
<organism evidence="6">
    <name type="scientific">Sulfurovum sp. enrichment culture clone C5</name>
    <dbReference type="NCBI Taxonomy" id="497650"/>
    <lineage>
        <taxon>Bacteria</taxon>
        <taxon>Pseudomonadati</taxon>
        <taxon>Campylobacterota</taxon>
        <taxon>Epsilonproteobacteria</taxon>
        <taxon>Campylobacterales</taxon>
        <taxon>Sulfurovaceae</taxon>
        <taxon>Sulfurovum</taxon>
        <taxon>environmental samples</taxon>
    </lineage>
</organism>
<dbReference type="InterPro" id="IPR036388">
    <property type="entry name" value="WH-like_DNA-bd_sf"/>
</dbReference>
<name>A0A0S4XQY6_9BACT</name>
<dbReference type="InterPro" id="IPR001867">
    <property type="entry name" value="OmpR/PhoB-type_DNA-bd"/>
</dbReference>
<keyword evidence="2" id="KW-0597">Phosphoprotein</keyword>
<dbReference type="GO" id="GO:0006355">
    <property type="term" value="P:regulation of DNA-templated transcription"/>
    <property type="evidence" value="ECO:0007669"/>
    <property type="project" value="InterPro"/>
</dbReference>
<dbReference type="PANTHER" id="PTHR48111:SF73">
    <property type="entry name" value="ALKALINE PHOSPHATASE SYNTHESIS TRANSCRIPTIONAL REGULATORY PROTEIN PHOP"/>
    <property type="match status" value="1"/>
</dbReference>
<feature type="domain" description="OmpR/PhoB-type" evidence="5">
    <location>
        <begin position="136"/>
        <end position="233"/>
    </location>
</feature>
<dbReference type="Gene3D" id="6.10.250.690">
    <property type="match status" value="1"/>
</dbReference>
<dbReference type="Gene3D" id="1.10.10.10">
    <property type="entry name" value="Winged helix-like DNA-binding domain superfamily/Winged helix DNA-binding domain"/>
    <property type="match status" value="1"/>
</dbReference>
<dbReference type="GO" id="GO:0000156">
    <property type="term" value="F:phosphorelay response regulator activity"/>
    <property type="evidence" value="ECO:0007669"/>
    <property type="project" value="TreeGrafter"/>
</dbReference>
<feature type="domain" description="Response regulatory" evidence="4">
    <location>
        <begin position="14"/>
        <end position="128"/>
    </location>
</feature>
<dbReference type="CDD" id="cd00383">
    <property type="entry name" value="trans_reg_C"/>
    <property type="match status" value="1"/>
</dbReference>
<gene>
    <name evidence="6" type="ORF">BN3087_80006</name>
</gene>
<sequence>MQTLVNKSLAKEIEIVIIEDEVDILELVEYVLSNEGYKVAGFLNTEHVVQFIDEENPSMLIVDRNLPGIEGSKFVENLRDQGYTIPVIFLTAKDGENDIIDGFDRGGDDYMTKPFKPKELIARVKSLLKRSGITQDKYLKYRDLYIDCQKHELIVDSKNIDLTNLEYKLLTTFIQNSHQVLSRDFLKDAIWEDDGSFNDKTINVALNRLKKKIDPLGDRNYFVPVWGIGYKLA</sequence>
<accession>A0A0S4XQY6</accession>
<dbReference type="AlphaFoldDB" id="A0A0S4XQY6"/>
<proteinExistence type="predicted"/>
<dbReference type="SUPFAM" id="SSF46894">
    <property type="entry name" value="C-terminal effector domain of the bipartite response regulators"/>
    <property type="match status" value="1"/>
</dbReference>
<evidence type="ECO:0000256" key="3">
    <source>
        <dbReference type="PROSITE-ProRule" id="PRU01091"/>
    </source>
</evidence>
<dbReference type="SUPFAM" id="SSF52172">
    <property type="entry name" value="CheY-like"/>
    <property type="match status" value="1"/>
</dbReference>
<dbReference type="GO" id="GO:0005829">
    <property type="term" value="C:cytosol"/>
    <property type="evidence" value="ECO:0007669"/>
    <property type="project" value="TreeGrafter"/>
</dbReference>
<reference evidence="6" key="1">
    <citation type="submission" date="2015-11" db="EMBL/GenBank/DDBJ databases">
        <authorList>
            <person name="Zhang Y."/>
            <person name="Guo Z."/>
        </authorList>
    </citation>
    <scope>NUCLEOTIDE SEQUENCE</scope>
    <source>
        <strain evidence="6">BN30871</strain>
    </source>
</reference>
<feature type="DNA-binding region" description="OmpR/PhoB-type" evidence="3">
    <location>
        <begin position="136"/>
        <end position="233"/>
    </location>
</feature>
<dbReference type="Pfam" id="PF00486">
    <property type="entry name" value="Trans_reg_C"/>
    <property type="match status" value="1"/>
</dbReference>
<dbReference type="SMART" id="SM00448">
    <property type="entry name" value="REC"/>
    <property type="match status" value="1"/>
</dbReference>
<evidence type="ECO:0000313" key="6">
    <source>
        <dbReference type="EMBL" id="CUV66357.1"/>
    </source>
</evidence>
<feature type="modified residue" description="4-aspartylphosphate" evidence="2">
    <location>
        <position position="63"/>
    </location>
</feature>
<evidence type="ECO:0000259" key="5">
    <source>
        <dbReference type="PROSITE" id="PS51755"/>
    </source>
</evidence>
<dbReference type="Pfam" id="PF00072">
    <property type="entry name" value="Response_reg"/>
    <property type="match status" value="1"/>
</dbReference>
<dbReference type="PROSITE" id="PS50110">
    <property type="entry name" value="RESPONSE_REGULATORY"/>
    <property type="match status" value="1"/>
</dbReference>
<evidence type="ECO:0000256" key="2">
    <source>
        <dbReference type="PROSITE-ProRule" id="PRU00169"/>
    </source>
</evidence>
<evidence type="ECO:0000256" key="1">
    <source>
        <dbReference type="ARBA" id="ARBA00023125"/>
    </source>
</evidence>
<dbReference type="PANTHER" id="PTHR48111">
    <property type="entry name" value="REGULATOR OF RPOS"/>
    <property type="match status" value="1"/>
</dbReference>